<keyword evidence="2" id="KW-1185">Reference proteome</keyword>
<comment type="caution">
    <text evidence="1">The sequence shown here is derived from an EMBL/GenBank/DDBJ whole genome shotgun (WGS) entry which is preliminary data.</text>
</comment>
<accession>A0ABV4T6S2</accession>
<dbReference type="EMBL" id="JARRIG010000008">
    <property type="protein sequence ID" value="MFA4805416.1"/>
    <property type="molecule type" value="Genomic_DNA"/>
</dbReference>
<evidence type="ECO:0000313" key="2">
    <source>
        <dbReference type="Proteomes" id="UP001571980"/>
    </source>
</evidence>
<dbReference type="Proteomes" id="UP001571980">
    <property type="component" value="Unassembled WGS sequence"/>
</dbReference>
<name>A0ABV4T6S2_9EURY</name>
<reference evidence="1 2" key="1">
    <citation type="submission" date="2023-03" db="EMBL/GenBank/DDBJ databases">
        <title>Speciation in Pyrococcus: adaptation to high temperature as a mechanism.</title>
        <authorList>
            <person name="Gu J."/>
        </authorList>
    </citation>
    <scope>NUCLEOTIDE SEQUENCE [LARGE SCALE GENOMIC DNA]</scope>
    <source>
        <strain evidence="1 2">LMOA34</strain>
    </source>
</reference>
<evidence type="ECO:0000313" key="1">
    <source>
        <dbReference type="EMBL" id="MFA4805416.1"/>
    </source>
</evidence>
<sequence>MPVYVVEANEVWLVEAEDAMEAIDAYLMKKLAEALLEGRDAEIGSEVTATLLPLHPHHLRLMYENIGRVEKAKDVMRWARRVWEEKRREFLMKKQEKQLTLAEVGVV</sequence>
<protein>
    <submittedName>
        <fullName evidence="1">Uncharacterized protein</fullName>
    </submittedName>
</protein>
<organism evidence="1 2">
    <name type="scientific">Pyrococcus kukulkanii</name>
    <dbReference type="NCBI Taxonomy" id="1609559"/>
    <lineage>
        <taxon>Archaea</taxon>
        <taxon>Methanobacteriati</taxon>
        <taxon>Methanobacteriota</taxon>
        <taxon>Thermococci</taxon>
        <taxon>Thermococcales</taxon>
        <taxon>Thermococcaceae</taxon>
        <taxon>Pyrococcus</taxon>
    </lineage>
</organism>
<proteinExistence type="predicted"/>
<dbReference type="RefSeq" id="WP_372824998.1">
    <property type="nucleotide sequence ID" value="NZ_JARRIF010000001.1"/>
</dbReference>
<gene>
    <name evidence="1" type="ORF">P8X34_11830</name>
</gene>